<evidence type="ECO:0000256" key="1">
    <source>
        <dbReference type="ARBA" id="ARBA00022801"/>
    </source>
</evidence>
<gene>
    <name evidence="3" type="ORF">AAF712_007612</name>
</gene>
<evidence type="ECO:0000313" key="4">
    <source>
        <dbReference type="Proteomes" id="UP001437256"/>
    </source>
</evidence>
<dbReference type="PANTHER" id="PTHR41814:SF1">
    <property type="entry name" value="CELLULASE"/>
    <property type="match status" value="1"/>
</dbReference>
<dbReference type="Pfam" id="PF07470">
    <property type="entry name" value="Glyco_hydro_88"/>
    <property type="match status" value="1"/>
</dbReference>
<evidence type="ECO:0000313" key="3">
    <source>
        <dbReference type="EMBL" id="KAL0065403.1"/>
    </source>
</evidence>
<keyword evidence="2" id="KW-0732">Signal</keyword>
<keyword evidence="1" id="KW-0378">Hydrolase</keyword>
<name>A0ABR2ZX81_9AGAR</name>
<evidence type="ECO:0008006" key="5">
    <source>
        <dbReference type="Google" id="ProtNLM"/>
    </source>
</evidence>
<sequence length="429" mass="46554">MRAIPATLLFFAPFAHAIDAISILDIIVGTVTSPFPFQSDFDIAKVANLAESIPSHSWEYGAAAQALLELYDPYLSVFSPSPFPVPTREPQSVRALSYATEKIIVGERADGLSPGDGSVGDPASLGVSAIMLGKTDAKYAEAAKGQMDYILHEAPRFWNGAISHRADVSELWADFMYMVPPFMSYYAVDTNDTTLLQDSVKLCSDYRQVLKANLTDTPHDGVWVHIVGPQSPDDGLWASGNGWAAGGMARVLATVMKAPSHLTQGWADEAITDLTTWIKEIIDGARGAPMDNGLLRNYLDNTWNDGHGFGEISGSAMLASVVYRMAILQPEIFGEEYISWADGIRKAISGNDHNGDPRVTLTGIVRPAVNPLGWFDTNPFETGSPEGQAFVVLMYAGWRDCVRAGKCNTTTGATKATKRHGRVLVKRNH</sequence>
<dbReference type="InterPro" id="IPR010905">
    <property type="entry name" value="Glyco_hydro_88"/>
</dbReference>
<feature type="signal peptide" evidence="2">
    <location>
        <begin position="1"/>
        <end position="17"/>
    </location>
</feature>
<dbReference type="SUPFAM" id="SSF48208">
    <property type="entry name" value="Six-hairpin glycosidases"/>
    <property type="match status" value="1"/>
</dbReference>
<organism evidence="3 4">
    <name type="scientific">Marasmius tenuissimus</name>
    <dbReference type="NCBI Taxonomy" id="585030"/>
    <lineage>
        <taxon>Eukaryota</taxon>
        <taxon>Fungi</taxon>
        <taxon>Dikarya</taxon>
        <taxon>Basidiomycota</taxon>
        <taxon>Agaricomycotina</taxon>
        <taxon>Agaricomycetes</taxon>
        <taxon>Agaricomycetidae</taxon>
        <taxon>Agaricales</taxon>
        <taxon>Marasmiineae</taxon>
        <taxon>Marasmiaceae</taxon>
        <taxon>Marasmius</taxon>
    </lineage>
</organism>
<dbReference type="Gene3D" id="1.50.10.10">
    <property type="match status" value="1"/>
</dbReference>
<dbReference type="InterPro" id="IPR012341">
    <property type="entry name" value="6hp_glycosidase-like_sf"/>
</dbReference>
<comment type="caution">
    <text evidence="3">The sequence shown here is derived from an EMBL/GenBank/DDBJ whole genome shotgun (WGS) entry which is preliminary data.</text>
</comment>
<accession>A0ABR2ZX81</accession>
<dbReference type="EMBL" id="JBBXMP010000048">
    <property type="protein sequence ID" value="KAL0065403.1"/>
    <property type="molecule type" value="Genomic_DNA"/>
</dbReference>
<dbReference type="PANTHER" id="PTHR41814">
    <property type="entry name" value="EXPRESSED PROTEIN"/>
    <property type="match status" value="1"/>
</dbReference>
<dbReference type="InterPro" id="IPR008928">
    <property type="entry name" value="6-hairpin_glycosidase_sf"/>
</dbReference>
<reference evidence="3 4" key="1">
    <citation type="submission" date="2024-05" db="EMBL/GenBank/DDBJ databases">
        <title>A draft genome resource for the thread blight pathogen Marasmius tenuissimus strain MS-2.</title>
        <authorList>
            <person name="Yulfo-Soto G.E."/>
            <person name="Baruah I.K."/>
            <person name="Amoako-Attah I."/>
            <person name="Bukari Y."/>
            <person name="Meinhardt L.W."/>
            <person name="Bailey B.A."/>
            <person name="Cohen S.P."/>
        </authorList>
    </citation>
    <scope>NUCLEOTIDE SEQUENCE [LARGE SCALE GENOMIC DNA]</scope>
    <source>
        <strain evidence="3 4">MS-2</strain>
    </source>
</reference>
<keyword evidence="4" id="KW-1185">Reference proteome</keyword>
<evidence type="ECO:0000256" key="2">
    <source>
        <dbReference type="SAM" id="SignalP"/>
    </source>
</evidence>
<proteinExistence type="predicted"/>
<feature type="chain" id="PRO_5045594941" description="Glycosyl hydrolase family 88" evidence="2">
    <location>
        <begin position="18"/>
        <end position="429"/>
    </location>
</feature>
<protein>
    <recommendedName>
        <fullName evidence="5">Glycosyl hydrolase family 88</fullName>
    </recommendedName>
</protein>
<dbReference type="Proteomes" id="UP001437256">
    <property type="component" value="Unassembled WGS sequence"/>
</dbReference>